<reference evidence="2" key="1">
    <citation type="submission" date="2020-03" db="EMBL/GenBank/DDBJ databases">
        <title>The deep terrestrial virosphere.</title>
        <authorList>
            <person name="Holmfeldt K."/>
            <person name="Nilsson E."/>
            <person name="Simone D."/>
            <person name="Lopez-Fernandez M."/>
            <person name="Wu X."/>
            <person name="de Brujin I."/>
            <person name="Lundin D."/>
            <person name="Andersson A."/>
            <person name="Bertilsson S."/>
            <person name="Dopson M."/>
        </authorList>
    </citation>
    <scope>NUCLEOTIDE SEQUENCE</scope>
    <source>
        <strain evidence="2">MM415B03722</strain>
    </source>
</reference>
<sequence length="60" mass="6870">MGNNDISKQANLLYQDIINGTRNGPVKIIPAPSGYIPPPPDKHKPFNRNPRRYRINPKLY</sequence>
<name>A0A6M3LHT1_9ZZZZ</name>
<protein>
    <submittedName>
        <fullName evidence="2">Uncharacterized protein</fullName>
    </submittedName>
</protein>
<dbReference type="EMBL" id="MT143264">
    <property type="protein sequence ID" value="QJA94836.1"/>
    <property type="molecule type" value="Genomic_DNA"/>
</dbReference>
<accession>A0A6M3LHT1</accession>
<evidence type="ECO:0000256" key="1">
    <source>
        <dbReference type="SAM" id="MobiDB-lite"/>
    </source>
</evidence>
<evidence type="ECO:0000313" key="2">
    <source>
        <dbReference type="EMBL" id="QJA94836.1"/>
    </source>
</evidence>
<feature type="compositionally biased region" description="Basic residues" evidence="1">
    <location>
        <begin position="45"/>
        <end position="60"/>
    </location>
</feature>
<proteinExistence type="predicted"/>
<organism evidence="2">
    <name type="scientific">viral metagenome</name>
    <dbReference type="NCBI Taxonomy" id="1070528"/>
    <lineage>
        <taxon>unclassified sequences</taxon>
        <taxon>metagenomes</taxon>
        <taxon>organismal metagenomes</taxon>
    </lineage>
</organism>
<gene>
    <name evidence="2" type="ORF">MM415B03722_0010</name>
</gene>
<dbReference type="AlphaFoldDB" id="A0A6M3LHT1"/>
<feature type="region of interest" description="Disordered" evidence="1">
    <location>
        <begin position="30"/>
        <end position="60"/>
    </location>
</feature>